<protein>
    <submittedName>
        <fullName evidence="2">Glyoxalase</fullName>
    </submittedName>
</protein>
<evidence type="ECO:0000259" key="1">
    <source>
        <dbReference type="PROSITE" id="PS51819"/>
    </source>
</evidence>
<dbReference type="Gene3D" id="3.10.180.10">
    <property type="entry name" value="2,3-Dihydroxybiphenyl 1,2-Dioxygenase, domain 1"/>
    <property type="match status" value="1"/>
</dbReference>
<feature type="domain" description="VOC" evidence="1">
    <location>
        <begin position="4"/>
        <end position="135"/>
    </location>
</feature>
<dbReference type="EMBL" id="NVUS01000014">
    <property type="protein sequence ID" value="PCI99800.1"/>
    <property type="molecule type" value="Genomic_DNA"/>
</dbReference>
<dbReference type="PROSITE" id="PS51819">
    <property type="entry name" value="VOC"/>
    <property type="match status" value="1"/>
</dbReference>
<dbReference type="InterPro" id="IPR004360">
    <property type="entry name" value="Glyas_Fos-R_dOase_dom"/>
</dbReference>
<reference key="1">
    <citation type="submission" date="2017-08" db="EMBL/GenBank/DDBJ databases">
        <title>A dynamic microbial community with high functional redundancy inhabits the cold, oxic subseafloor aquifer.</title>
        <authorList>
            <person name="Tully B.J."/>
            <person name="Wheat C.G."/>
            <person name="Glazer B.T."/>
            <person name="Huber J.A."/>
        </authorList>
    </citation>
    <scope>NUCLEOTIDE SEQUENCE [LARGE SCALE GENOMIC DNA]</scope>
</reference>
<dbReference type="AlphaFoldDB" id="A0A2A4YYU3"/>
<dbReference type="Pfam" id="PF00903">
    <property type="entry name" value="Glyoxalase"/>
    <property type="match status" value="1"/>
</dbReference>
<evidence type="ECO:0000313" key="2">
    <source>
        <dbReference type="EMBL" id="PCI99800.1"/>
    </source>
</evidence>
<proteinExistence type="predicted"/>
<dbReference type="InterPro" id="IPR037523">
    <property type="entry name" value="VOC_core"/>
</dbReference>
<organism evidence="2">
    <name type="scientific">OCS116 cluster bacterium</name>
    <dbReference type="NCBI Taxonomy" id="2030921"/>
    <lineage>
        <taxon>Bacteria</taxon>
        <taxon>Pseudomonadati</taxon>
        <taxon>Pseudomonadota</taxon>
        <taxon>Alphaproteobacteria</taxon>
        <taxon>OCS116 cluster</taxon>
    </lineage>
</organism>
<accession>A0A2A4YYU3</accession>
<dbReference type="PANTHER" id="PTHR36503">
    <property type="entry name" value="BLR2520 PROTEIN"/>
    <property type="match status" value="1"/>
</dbReference>
<reference evidence="2" key="2">
    <citation type="journal article" date="2018" name="ISME J.">
        <title>A dynamic microbial community with high functional redundancy inhabits the cold, oxic subseafloor aquifer.</title>
        <authorList>
            <person name="Tully B.J."/>
            <person name="Wheat C.G."/>
            <person name="Glazer B.T."/>
            <person name="Huber J.A."/>
        </authorList>
    </citation>
    <scope>NUCLEOTIDE SEQUENCE</scope>
    <source>
        <strain evidence="2">NORP83</strain>
    </source>
</reference>
<dbReference type="PANTHER" id="PTHR36503:SF1">
    <property type="entry name" value="BLR2520 PROTEIN"/>
    <property type="match status" value="1"/>
</dbReference>
<sequence>MQARMSMITLGVADLPRARAFYKDGLGLPLREPADDEVAFFNLNGTWLGLFPWEEMAKDAGIALDSAEFMAQKDASFRGVTIAHNLISEAAVDAQMQEAAAAGARIIRPAQKVFWGGYSGKFADLDGHLWEIAHNPFSWIGPNDMTEEK</sequence>
<comment type="caution">
    <text evidence="2">The sequence shown here is derived from an EMBL/GenBank/DDBJ whole genome shotgun (WGS) entry which is preliminary data.</text>
</comment>
<name>A0A2A4YYU3_9PROT</name>
<dbReference type="SUPFAM" id="SSF54593">
    <property type="entry name" value="Glyoxalase/Bleomycin resistance protein/Dihydroxybiphenyl dioxygenase"/>
    <property type="match status" value="1"/>
</dbReference>
<dbReference type="InterPro" id="IPR029068">
    <property type="entry name" value="Glyas_Bleomycin-R_OHBP_Dase"/>
</dbReference>
<gene>
    <name evidence="2" type="ORF">COB13_11175</name>
</gene>